<dbReference type="PANTHER" id="PTHR46696">
    <property type="entry name" value="P450, PUTATIVE (EUROFUNG)-RELATED"/>
    <property type="match status" value="1"/>
</dbReference>
<proteinExistence type="inferred from homology"/>
<keyword evidence="4" id="KW-1185">Reference proteome</keyword>
<evidence type="ECO:0000256" key="2">
    <source>
        <dbReference type="SAM" id="MobiDB-lite"/>
    </source>
</evidence>
<dbReference type="InterPro" id="IPR036396">
    <property type="entry name" value="Cyt_P450_sf"/>
</dbReference>
<dbReference type="SUPFAM" id="SSF48264">
    <property type="entry name" value="Cytochrome P450"/>
    <property type="match status" value="1"/>
</dbReference>
<dbReference type="EMBL" id="JBHSPX010000009">
    <property type="protein sequence ID" value="MFC6066982.1"/>
    <property type="molecule type" value="Genomic_DNA"/>
</dbReference>
<protein>
    <submittedName>
        <fullName evidence="3">Cytochrome P450</fullName>
    </submittedName>
</protein>
<feature type="compositionally biased region" description="Low complexity" evidence="2">
    <location>
        <begin position="280"/>
        <end position="291"/>
    </location>
</feature>
<evidence type="ECO:0000313" key="3">
    <source>
        <dbReference type="EMBL" id="MFC6066982.1"/>
    </source>
</evidence>
<comment type="caution">
    <text evidence="3">The sequence shown here is derived from an EMBL/GenBank/DDBJ whole genome shotgun (WGS) entry which is preliminary data.</text>
</comment>
<comment type="similarity">
    <text evidence="1">Belongs to the cytochrome P450 family.</text>
</comment>
<evidence type="ECO:0000256" key="1">
    <source>
        <dbReference type="ARBA" id="ARBA00010617"/>
    </source>
</evidence>
<feature type="region of interest" description="Disordered" evidence="2">
    <location>
        <begin position="16"/>
        <end position="37"/>
    </location>
</feature>
<reference evidence="4" key="1">
    <citation type="journal article" date="2019" name="Int. J. Syst. Evol. Microbiol.">
        <title>The Global Catalogue of Microorganisms (GCM) 10K type strain sequencing project: providing services to taxonomists for standard genome sequencing and annotation.</title>
        <authorList>
            <consortium name="The Broad Institute Genomics Platform"/>
            <consortium name="The Broad Institute Genome Sequencing Center for Infectious Disease"/>
            <person name="Wu L."/>
            <person name="Ma J."/>
        </authorList>
    </citation>
    <scope>NUCLEOTIDE SEQUENCE [LARGE SCALE GENOMIC DNA]</scope>
    <source>
        <strain evidence="4">CGMCC 1.15180</strain>
    </source>
</reference>
<dbReference type="Gene3D" id="1.10.630.10">
    <property type="entry name" value="Cytochrome P450"/>
    <property type="match status" value="1"/>
</dbReference>
<sequence>MTEAALDWHTFTSAQKTPIPDATSAGRPPRAPAEVDPPLHTAYRDLLNRFFTPEYIRRIEPVIRRTARGLISRSVSLGEVDAVESFTFLMPVQVQCIFLGISVEDAHHIKTTINRIIDAGAAGDSATHKAANDDIYSVLAARKKTPYDANDLISAMIHEEVEGRRLSDDEIAGTICLFLQAGHGTTTNMLGSIIRHLATTPRDQKRLWDEPKLIPQAIEEKLCPGLAHRRLRDSRNGRRVLHQGDAQPTVARVERTAHGRTATRILSGSGRPRQLQPCGRLPAPRAAVALPGDPQPGA</sequence>
<dbReference type="PANTHER" id="PTHR46696:SF6">
    <property type="entry name" value="P450, PUTATIVE (EUROFUNG)-RELATED"/>
    <property type="match status" value="1"/>
</dbReference>
<organism evidence="3 4">
    <name type="scientific">Streptomyces ochraceiscleroticus</name>
    <dbReference type="NCBI Taxonomy" id="47761"/>
    <lineage>
        <taxon>Bacteria</taxon>
        <taxon>Bacillati</taxon>
        <taxon>Actinomycetota</taxon>
        <taxon>Actinomycetes</taxon>
        <taxon>Kitasatosporales</taxon>
        <taxon>Streptomycetaceae</taxon>
        <taxon>Streptomyces</taxon>
    </lineage>
</organism>
<dbReference type="Proteomes" id="UP001596139">
    <property type="component" value="Unassembled WGS sequence"/>
</dbReference>
<dbReference type="Pfam" id="PF00067">
    <property type="entry name" value="p450"/>
    <property type="match status" value="1"/>
</dbReference>
<evidence type="ECO:0000313" key="4">
    <source>
        <dbReference type="Proteomes" id="UP001596139"/>
    </source>
</evidence>
<gene>
    <name evidence="3" type="ORF">ACFP4F_31180</name>
</gene>
<accession>A0ABW1MV58</accession>
<feature type="region of interest" description="Disordered" evidence="2">
    <location>
        <begin position="256"/>
        <end position="298"/>
    </location>
</feature>
<dbReference type="InterPro" id="IPR001128">
    <property type="entry name" value="Cyt_P450"/>
</dbReference>
<name>A0ABW1MV58_9ACTN</name>